<dbReference type="OrthoDB" id="73775at2"/>
<dbReference type="InterPro" id="IPR051201">
    <property type="entry name" value="Chloro_Bact_Ser_Proteases"/>
</dbReference>
<dbReference type="PATRIC" id="fig|68223.7.peg.7694"/>
<dbReference type="SUPFAM" id="SSF50494">
    <property type="entry name" value="Trypsin-like serine proteases"/>
    <property type="match status" value="1"/>
</dbReference>
<dbReference type="EMBL" id="JZWV01000435">
    <property type="protein sequence ID" value="KJY32162.1"/>
    <property type="molecule type" value="Genomic_DNA"/>
</dbReference>
<dbReference type="Gene3D" id="2.40.10.120">
    <property type="match status" value="1"/>
</dbReference>
<accession>A0A0F4JCS9</accession>
<keyword evidence="6" id="KW-1185">Reference proteome</keyword>
<dbReference type="Pfam" id="PF13365">
    <property type="entry name" value="Trypsin_2"/>
    <property type="match status" value="1"/>
</dbReference>
<comment type="caution">
    <text evidence="5">The sequence shown here is derived from an EMBL/GenBank/DDBJ whole genome shotgun (WGS) entry which is preliminary data.</text>
</comment>
<evidence type="ECO:0000259" key="4">
    <source>
        <dbReference type="Pfam" id="PF17820"/>
    </source>
</evidence>
<proteinExistence type="predicted"/>
<organism evidence="5 6">
    <name type="scientific">Streptomyces katrae</name>
    <dbReference type="NCBI Taxonomy" id="68223"/>
    <lineage>
        <taxon>Bacteria</taxon>
        <taxon>Bacillati</taxon>
        <taxon>Actinomycetota</taxon>
        <taxon>Actinomycetes</taxon>
        <taxon>Kitasatosporales</taxon>
        <taxon>Streptomycetaceae</taxon>
        <taxon>Streptomyces</taxon>
    </lineage>
</organism>
<dbReference type="Proteomes" id="UP000033551">
    <property type="component" value="Unassembled WGS sequence"/>
</dbReference>
<evidence type="ECO:0000313" key="6">
    <source>
        <dbReference type="Proteomes" id="UP000033551"/>
    </source>
</evidence>
<dbReference type="InterPro" id="IPR036034">
    <property type="entry name" value="PDZ_sf"/>
</dbReference>
<dbReference type="PANTHER" id="PTHR43343">
    <property type="entry name" value="PEPTIDASE S12"/>
    <property type="match status" value="1"/>
</dbReference>
<evidence type="ECO:0000256" key="2">
    <source>
        <dbReference type="ARBA" id="ARBA00022801"/>
    </source>
</evidence>
<dbReference type="Gene3D" id="2.30.42.10">
    <property type="match status" value="1"/>
</dbReference>
<dbReference type="InterPro" id="IPR009003">
    <property type="entry name" value="Peptidase_S1_PA"/>
</dbReference>
<reference evidence="5 6" key="1">
    <citation type="submission" date="2015-02" db="EMBL/GenBank/DDBJ databases">
        <authorList>
            <person name="Ju K.-S."/>
            <person name="Doroghazi J.R."/>
            <person name="Metcalf W."/>
        </authorList>
    </citation>
    <scope>NUCLEOTIDE SEQUENCE [LARGE SCALE GENOMIC DNA]</scope>
    <source>
        <strain evidence="5 6">NRRL ISP-5550</strain>
    </source>
</reference>
<feature type="signal peptide" evidence="3">
    <location>
        <begin position="1"/>
        <end position="27"/>
    </location>
</feature>
<evidence type="ECO:0000313" key="5">
    <source>
        <dbReference type="EMBL" id="KJY32162.1"/>
    </source>
</evidence>
<dbReference type="GO" id="GO:0004252">
    <property type="term" value="F:serine-type endopeptidase activity"/>
    <property type="evidence" value="ECO:0007669"/>
    <property type="project" value="InterPro"/>
</dbReference>
<dbReference type="AlphaFoldDB" id="A0A0F4JCS9"/>
<feature type="chain" id="PRO_5002470371" evidence="3">
    <location>
        <begin position="28"/>
        <end position="356"/>
    </location>
</feature>
<gene>
    <name evidence="5" type="ORF">VR44_16480</name>
</gene>
<dbReference type="SUPFAM" id="SSF50156">
    <property type="entry name" value="PDZ domain-like"/>
    <property type="match status" value="1"/>
</dbReference>
<dbReference type="GO" id="GO:0006508">
    <property type="term" value="P:proteolysis"/>
    <property type="evidence" value="ECO:0007669"/>
    <property type="project" value="UniProtKB-KW"/>
</dbReference>
<dbReference type="PANTHER" id="PTHR43343:SF3">
    <property type="entry name" value="PROTEASE DO-LIKE 8, CHLOROPLASTIC"/>
    <property type="match status" value="1"/>
</dbReference>
<keyword evidence="1" id="KW-0645">Protease</keyword>
<keyword evidence="2" id="KW-0378">Hydrolase</keyword>
<keyword evidence="3" id="KW-0732">Signal</keyword>
<dbReference type="Pfam" id="PF17820">
    <property type="entry name" value="PDZ_6"/>
    <property type="match status" value="1"/>
</dbReference>
<dbReference type="InterPro" id="IPR001940">
    <property type="entry name" value="Peptidase_S1C"/>
</dbReference>
<dbReference type="InterPro" id="IPR041489">
    <property type="entry name" value="PDZ_6"/>
</dbReference>
<feature type="domain" description="PDZ" evidence="4">
    <location>
        <begin position="279"/>
        <end position="323"/>
    </location>
</feature>
<sequence length="356" mass="37401">MRGRARNAVAVATMVVLATGNAAVAFADDLSAKEIYERAAPATVHIIGTMGSGTGFIYDADKGLILTNAHVVLDEPSLRVGVEDRAPVAARVLGIDPCEDLAVLTFSNPQPDLKALKFADSKKVSFADNVTALGYPESIEAQGSQKPVFTTGAVQNPDVKDTTPDPDLPRYPETIQHSATINPGNSGGPLLNGKAEVVGINTLSLTGGGVQGQYYAISSDHVRPLLDQLAAGDVKNDPGWQLMSVQNPALADQFVEEDASKVAATQKQFKDKDGMVVIYSRTNSPAYKAKLYPGDVITGLKDTPVTSYADVCDVLQSAAPGETLPVTGEYAPLTANGKDAKAGEAWTTDLVMDKGK</sequence>
<protein>
    <submittedName>
        <fullName evidence="5">Trypsin</fullName>
    </submittedName>
</protein>
<name>A0A0F4JCS9_9ACTN</name>
<evidence type="ECO:0000256" key="3">
    <source>
        <dbReference type="SAM" id="SignalP"/>
    </source>
</evidence>
<evidence type="ECO:0000256" key="1">
    <source>
        <dbReference type="ARBA" id="ARBA00022670"/>
    </source>
</evidence>
<dbReference type="PRINTS" id="PR00834">
    <property type="entry name" value="PROTEASES2C"/>
</dbReference>